<dbReference type="PANTHER" id="PTHR31945:SF26">
    <property type="entry name" value="TRANSCRIPTION FACTOR BHLH35"/>
    <property type="match status" value="1"/>
</dbReference>
<evidence type="ECO:0000256" key="3">
    <source>
        <dbReference type="ARBA" id="ARBA00011738"/>
    </source>
</evidence>
<name>A0A2I0WP63_9ASPA</name>
<dbReference type="InterPro" id="IPR051358">
    <property type="entry name" value="TF_AMS/ICE1/BHLH6-like"/>
</dbReference>
<dbReference type="InterPro" id="IPR036638">
    <property type="entry name" value="HLH_DNA-bd_sf"/>
</dbReference>
<dbReference type="GO" id="GO:0003700">
    <property type="term" value="F:DNA-binding transcription factor activity"/>
    <property type="evidence" value="ECO:0007669"/>
    <property type="project" value="TreeGrafter"/>
</dbReference>
<dbReference type="EMBL" id="KZ502506">
    <property type="protein sequence ID" value="PKU77436.1"/>
    <property type="molecule type" value="Genomic_DNA"/>
</dbReference>
<keyword evidence="8" id="KW-0175">Coiled coil</keyword>
<gene>
    <name evidence="10" type="primary">BHLH35</name>
    <name evidence="10" type="ORF">MA16_Dca025545</name>
</gene>
<dbReference type="PANTHER" id="PTHR31945">
    <property type="entry name" value="TRANSCRIPTION FACTOR SCREAM2-RELATED"/>
    <property type="match status" value="1"/>
</dbReference>
<comment type="subcellular location">
    <subcellularLocation>
        <location evidence="1">Nucleus</location>
    </subcellularLocation>
</comment>
<dbReference type="Gene3D" id="4.10.280.10">
    <property type="entry name" value="Helix-loop-helix DNA-binding domain"/>
    <property type="match status" value="1"/>
</dbReference>
<dbReference type="InterPro" id="IPR011598">
    <property type="entry name" value="bHLH_dom"/>
</dbReference>
<dbReference type="SUPFAM" id="SSF55021">
    <property type="entry name" value="ACT-like"/>
    <property type="match status" value="1"/>
</dbReference>
<proteinExistence type="inferred from homology"/>
<evidence type="ECO:0000313" key="11">
    <source>
        <dbReference type="Proteomes" id="UP000233837"/>
    </source>
</evidence>
<dbReference type="PROSITE" id="PS50888">
    <property type="entry name" value="BHLH"/>
    <property type="match status" value="1"/>
</dbReference>
<dbReference type="AlphaFoldDB" id="A0A2I0WP63"/>
<keyword evidence="5" id="KW-0238">DNA-binding</keyword>
<dbReference type="GO" id="GO:0043565">
    <property type="term" value="F:sequence-specific DNA binding"/>
    <property type="evidence" value="ECO:0007669"/>
    <property type="project" value="TreeGrafter"/>
</dbReference>
<dbReference type="SMART" id="SM00353">
    <property type="entry name" value="HLH"/>
    <property type="match status" value="1"/>
</dbReference>
<dbReference type="InterPro" id="IPR054502">
    <property type="entry name" value="bHLH-TF_ACT-like_plant"/>
</dbReference>
<dbReference type="GO" id="GO:0005634">
    <property type="term" value="C:nucleus"/>
    <property type="evidence" value="ECO:0007669"/>
    <property type="project" value="UniProtKB-SubCell"/>
</dbReference>
<evidence type="ECO:0000256" key="5">
    <source>
        <dbReference type="ARBA" id="ARBA00023125"/>
    </source>
</evidence>
<organism evidence="10 11">
    <name type="scientific">Dendrobium catenatum</name>
    <dbReference type="NCBI Taxonomy" id="906689"/>
    <lineage>
        <taxon>Eukaryota</taxon>
        <taxon>Viridiplantae</taxon>
        <taxon>Streptophyta</taxon>
        <taxon>Embryophyta</taxon>
        <taxon>Tracheophyta</taxon>
        <taxon>Spermatophyta</taxon>
        <taxon>Magnoliopsida</taxon>
        <taxon>Liliopsida</taxon>
        <taxon>Asparagales</taxon>
        <taxon>Orchidaceae</taxon>
        <taxon>Epidendroideae</taxon>
        <taxon>Malaxideae</taxon>
        <taxon>Dendrobiinae</taxon>
        <taxon>Dendrobium</taxon>
    </lineage>
</organism>
<evidence type="ECO:0000256" key="8">
    <source>
        <dbReference type="SAM" id="Coils"/>
    </source>
</evidence>
<dbReference type="STRING" id="906689.A0A2I0WP63"/>
<protein>
    <submittedName>
        <fullName evidence="10">Transcription factor bHLH35</fullName>
    </submittedName>
</protein>
<evidence type="ECO:0000256" key="4">
    <source>
        <dbReference type="ARBA" id="ARBA00023015"/>
    </source>
</evidence>
<comment type="similarity">
    <text evidence="2">Belongs to the bHLH protein family.</text>
</comment>
<accession>A0A2I0WP63</accession>
<feature type="coiled-coil region" evidence="8">
    <location>
        <begin position="91"/>
        <end position="118"/>
    </location>
</feature>
<dbReference type="InterPro" id="IPR045865">
    <property type="entry name" value="ACT-like_dom_sf"/>
</dbReference>
<evidence type="ECO:0000313" key="10">
    <source>
        <dbReference type="EMBL" id="PKU77436.1"/>
    </source>
</evidence>
<evidence type="ECO:0000256" key="1">
    <source>
        <dbReference type="ARBA" id="ARBA00004123"/>
    </source>
</evidence>
<dbReference type="SUPFAM" id="SSF47459">
    <property type="entry name" value="HLH, helix-loop-helix DNA-binding domain"/>
    <property type="match status" value="1"/>
</dbReference>
<evidence type="ECO:0000256" key="6">
    <source>
        <dbReference type="ARBA" id="ARBA00023163"/>
    </source>
</evidence>
<feature type="domain" description="BHLH" evidence="9">
    <location>
        <begin position="52"/>
        <end position="101"/>
    </location>
</feature>
<keyword evidence="11" id="KW-1185">Reference proteome</keyword>
<dbReference type="Pfam" id="PF22754">
    <property type="entry name" value="bHLH-TF_ACT-like_plant"/>
    <property type="match status" value="1"/>
</dbReference>
<dbReference type="GO" id="GO:0046983">
    <property type="term" value="F:protein dimerization activity"/>
    <property type="evidence" value="ECO:0007669"/>
    <property type="project" value="InterPro"/>
</dbReference>
<reference evidence="10 11" key="1">
    <citation type="journal article" date="2016" name="Sci. Rep.">
        <title>The Dendrobium catenatum Lindl. genome sequence provides insights into polysaccharide synthase, floral development and adaptive evolution.</title>
        <authorList>
            <person name="Zhang G.Q."/>
            <person name="Xu Q."/>
            <person name="Bian C."/>
            <person name="Tsai W.C."/>
            <person name="Yeh C.M."/>
            <person name="Liu K.W."/>
            <person name="Yoshida K."/>
            <person name="Zhang L.S."/>
            <person name="Chang S.B."/>
            <person name="Chen F."/>
            <person name="Shi Y."/>
            <person name="Su Y.Y."/>
            <person name="Zhang Y.Q."/>
            <person name="Chen L.J."/>
            <person name="Yin Y."/>
            <person name="Lin M."/>
            <person name="Huang H."/>
            <person name="Deng H."/>
            <person name="Wang Z.W."/>
            <person name="Zhu S.L."/>
            <person name="Zhao X."/>
            <person name="Deng C."/>
            <person name="Niu S.C."/>
            <person name="Huang J."/>
            <person name="Wang M."/>
            <person name="Liu G.H."/>
            <person name="Yang H.J."/>
            <person name="Xiao X.J."/>
            <person name="Hsiao Y.Y."/>
            <person name="Wu W.L."/>
            <person name="Chen Y.Y."/>
            <person name="Mitsuda N."/>
            <person name="Ohme-Takagi M."/>
            <person name="Luo Y.B."/>
            <person name="Van de Peer Y."/>
            <person name="Liu Z.J."/>
        </authorList>
    </citation>
    <scope>NUCLEOTIDE SEQUENCE [LARGE SCALE GENOMIC DNA]</scope>
    <source>
        <tissue evidence="10">The whole plant</tissue>
    </source>
</reference>
<dbReference type="Proteomes" id="UP000233837">
    <property type="component" value="Unassembled WGS sequence"/>
</dbReference>
<dbReference type="OrthoDB" id="623055at2759"/>
<reference evidence="10 11" key="2">
    <citation type="journal article" date="2017" name="Nature">
        <title>The Apostasia genome and the evolution of orchids.</title>
        <authorList>
            <person name="Zhang G.Q."/>
            <person name="Liu K.W."/>
            <person name="Li Z."/>
            <person name="Lohaus R."/>
            <person name="Hsiao Y.Y."/>
            <person name="Niu S.C."/>
            <person name="Wang J.Y."/>
            <person name="Lin Y.C."/>
            <person name="Xu Q."/>
            <person name="Chen L.J."/>
            <person name="Yoshida K."/>
            <person name="Fujiwara S."/>
            <person name="Wang Z.W."/>
            <person name="Zhang Y.Q."/>
            <person name="Mitsuda N."/>
            <person name="Wang M."/>
            <person name="Liu G.H."/>
            <person name="Pecoraro L."/>
            <person name="Huang H.X."/>
            <person name="Xiao X.J."/>
            <person name="Lin M."/>
            <person name="Wu X.Y."/>
            <person name="Wu W.L."/>
            <person name="Chen Y.Y."/>
            <person name="Chang S.B."/>
            <person name="Sakamoto S."/>
            <person name="Ohme-Takagi M."/>
            <person name="Yagi M."/>
            <person name="Zeng S.J."/>
            <person name="Shen C.Y."/>
            <person name="Yeh C.M."/>
            <person name="Luo Y.B."/>
            <person name="Tsai W.C."/>
            <person name="Van de Peer Y."/>
            <person name="Liu Z.J."/>
        </authorList>
    </citation>
    <scope>NUCLEOTIDE SEQUENCE [LARGE SCALE GENOMIC DNA]</scope>
    <source>
        <tissue evidence="10">The whole plant</tissue>
    </source>
</reference>
<keyword evidence="4" id="KW-0805">Transcription regulation</keyword>
<comment type="subunit">
    <text evidence="3">Homodimer.</text>
</comment>
<keyword evidence="7" id="KW-0539">Nucleus</keyword>
<dbReference type="Pfam" id="PF00010">
    <property type="entry name" value="HLH"/>
    <property type="match status" value="1"/>
</dbReference>
<evidence type="ECO:0000256" key="7">
    <source>
        <dbReference type="ARBA" id="ARBA00023242"/>
    </source>
</evidence>
<evidence type="ECO:0000256" key="2">
    <source>
        <dbReference type="ARBA" id="ARBA00005510"/>
    </source>
</evidence>
<sequence>MDDMDADYDNYWDTKLFWDGEELNSWGGLDEPFSSYDSSSPECAISPTSSSSAAAKNIVMERNRRKKLNDRLYALRSVVPNITKMDKASIVKDAIEYIQQLQREEKQLLEEVGEMESGHREGKMSSSINDEIARENEMISPRKKRKMSPCSPGGGQSIEALELSVCEVGERTLVVSISCNKKRHTMMKVCEIFESLNLRIITASFTSVSGTLLHTLFIETDEGTNGEALKEKIEMAIAEMNVPRSPVSCVSL</sequence>
<dbReference type="FunFam" id="4.10.280.10:FF:000096">
    <property type="entry name" value="Basic helix-loop-helix (BHLH) DNA-binding superfamily protein"/>
    <property type="match status" value="1"/>
</dbReference>
<evidence type="ECO:0000259" key="9">
    <source>
        <dbReference type="PROSITE" id="PS50888"/>
    </source>
</evidence>
<keyword evidence="6" id="KW-0804">Transcription</keyword>